<dbReference type="EMBL" id="NMPR01000155">
    <property type="protein sequence ID" value="KAA8628972.1"/>
    <property type="molecule type" value="Genomic_DNA"/>
</dbReference>
<accession>A0A8S8ZL00</accession>
<sequence length="112" mass="10965">MSSQQASNSHVGPKTTGGKAGAIPTPANAHLGTEKSETKPKAFDSDGAIGKQFTETGAIGQIGEAVGGPLSSDGVIGKQFTDKGAVGGTIQNTLGGEKQTGSGLSGVLPKSN</sequence>
<organism evidence="2 3">
    <name type="scientific">Sordaria macrospora</name>
    <dbReference type="NCBI Taxonomy" id="5147"/>
    <lineage>
        <taxon>Eukaryota</taxon>
        <taxon>Fungi</taxon>
        <taxon>Dikarya</taxon>
        <taxon>Ascomycota</taxon>
        <taxon>Pezizomycotina</taxon>
        <taxon>Sordariomycetes</taxon>
        <taxon>Sordariomycetidae</taxon>
        <taxon>Sordariales</taxon>
        <taxon>Sordariaceae</taxon>
        <taxon>Sordaria</taxon>
    </lineage>
</organism>
<dbReference type="OMA" id="ENMGGEK"/>
<feature type="compositionally biased region" description="Polar residues" evidence="1">
    <location>
        <begin position="1"/>
        <end position="10"/>
    </location>
</feature>
<dbReference type="Proteomes" id="UP000433876">
    <property type="component" value="Unassembled WGS sequence"/>
</dbReference>
<comment type="caution">
    <text evidence="2">The sequence shown here is derived from an EMBL/GenBank/DDBJ whole genome shotgun (WGS) entry which is preliminary data.</text>
</comment>
<evidence type="ECO:0000256" key="1">
    <source>
        <dbReference type="SAM" id="MobiDB-lite"/>
    </source>
</evidence>
<proteinExistence type="predicted"/>
<protein>
    <submittedName>
        <fullName evidence="2">Uncharacterized protein</fullName>
    </submittedName>
</protein>
<dbReference type="AlphaFoldDB" id="A0A8S8ZL00"/>
<feature type="compositionally biased region" description="Basic and acidic residues" evidence="1">
    <location>
        <begin position="32"/>
        <end position="44"/>
    </location>
</feature>
<name>A0A8S8ZL00_SORMA</name>
<feature type="region of interest" description="Disordered" evidence="1">
    <location>
        <begin position="85"/>
        <end position="112"/>
    </location>
</feature>
<gene>
    <name evidence="2" type="ORF">SMACR_04724</name>
</gene>
<reference evidence="2 3" key="1">
    <citation type="submission" date="2017-07" db="EMBL/GenBank/DDBJ databases">
        <title>Genome sequence of the Sordaria macrospora wild type strain R19027.</title>
        <authorList>
            <person name="Nowrousian M."/>
            <person name="Teichert I."/>
            <person name="Kueck U."/>
        </authorList>
    </citation>
    <scope>NUCLEOTIDE SEQUENCE [LARGE SCALE GENOMIC DNA]</scope>
    <source>
        <strain evidence="2 3">R19027</strain>
        <tissue evidence="2">Mycelium</tissue>
    </source>
</reference>
<feature type="region of interest" description="Disordered" evidence="1">
    <location>
        <begin position="1"/>
        <end position="50"/>
    </location>
</feature>
<feature type="compositionally biased region" description="Polar residues" evidence="1">
    <location>
        <begin position="89"/>
        <end position="102"/>
    </location>
</feature>
<evidence type="ECO:0000313" key="3">
    <source>
        <dbReference type="Proteomes" id="UP000433876"/>
    </source>
</evidence>
<dbReference type="VEuPathDB" id="FungiDB:SMAC_04724"/>
<evidence type="ECO:0000313" key="2">
    <source>
        <dbReference type="EMBL" id="KAA8628972.1"/>
    </source>
</evidence>